<protein>
    <submittedName>
        <fullName evidence="1">(Mediterranean fruit fly) hypothetical protein</fullName>
    </submittedName>
</protein>
<accession>A0A811V654</accession>
<dbReference type="AlphaFoldDB" id="A0A811V654"/>
<keyword evidence="2" id="KW-1185">Reference proteome</keyword>
<proteinExistence type="predicted"/>
<comment type="caution">
    <text evidence="1">The sequence shown here is derived from an EMBL/GenBank/DDBJ whole genome shotgun (WGS) entry which is preliminary data.</text>
</comment>
<evidence type="ECO:0000313" key="1">
    <source>
        <dbReference type="EMBL" id="CAD7006470.1"/>
    </source>
</evidence>
<reference evidence="1" key="1">
    <citation type="submission" date="2020-11" db="EMBL/GenBank/DDBJ databases">
        <authorList>
            <person name="Whitehead M."/>
        </authorList>
    </citation>
    <scope>NUCLEOTIDE SEQUENCE</scope>
    <source>
        <strain evidence="1">EGII</strain>
    </source>
</reference>
<gene>
    <name evidence="1" type="ORF">CCAP1982_LOCUS14788</name>
</gene>
<dbReference type="Proteomes" id="UP000606786">
    <property type="component" value="Unassembled WGS sequence"/>
</dbReference>
<organism evidence="1 2">
    <name type="scientific">Ceratitis capitata</name>
    <name type="common">Mediterranean fruit fly</name>
    <name type="synonym">Tephritis capitata</name>
    <dbReference type="NCBI Taxonomy" id="7213"/>
    <lineage>
        <taxon>Eukaryota</taxon>
        <taxon>Metazoa</taxon>
        <taxon>Ecdysozoa</taxon>
        <taxon>Arthropoda</taxon>
        <taxon>Hexapoda</taxon>
        <taxon>Insecta</taxon>
        <taxon>Pterygota</taxon>
        <taxon>Neoptera</taxon>
        <taxon>Endopterygota</taxon>
        <taxon>Diptera</taxon>
        <taxon>Brachycera</taxon>
        <taxon>Muscomorpha</taxon>
        <taxon>Tephritoidea</taxon>
        <taxon>Tephritidae</taxon>
        <taxon>Ceratitis</taxon>
        <taxon>Ceratitis</taxon>
    </lineage>
</organism>
<dbReference type="EMBL" id="CAJHJT010000034">
    <property type="protein sequence ID" value="CAD7006470.1"/>
    <property type="molecule type" value="Genomic_DNA"/>
</dbReference>
<sequence length="109" mass="11905">MTCMTVTFDCIAAITESTSSCHLRLVGGDCMPKMLIANSWLGLHDNTRDPRELFIDCNQLCALLPAACLPAGECDVICARVIVRTDRLVIQKAALTTMASKATKYIKLK</sequence>
<evidence type="ECO:0000313" key="2">
    <source>
        <dbReference type="Proteomes" id="UP000606786"/>
    </source>
</evidence>
<name>A0A811V654_CERCA</name>